<evidence type="ECO:0000313" key="3">
    <source>
        <dbReference type="EMBL" id="EFJ28048.1"/>
    </source>
</evidence>
<dbReference type="Pfam" id="PF03134">
    <property type="entry name" value="TB2_DP1_HVA22"/>
    <property type="match status" value="1"/>
</dbReference>
<keyword evidence="4" id="KW-1185">Reference proteome</keyword>
<organism evidence="4">
    <name type="scientific">Selaginella moellendorffii</name>
    <name type="common">Spikemoss</name>
    <dbReference type="NCBI Taxonomy" id="88036"/>
    <lineage>
        <taxon>Eukaryota</taxon>
        <taxon>Viridiplantae</taxon>
        <taxon>Streptophyta</taxon>
        <taxon>Embryophyta</taxon>
        <taxon>Tracheophyta</taxon>
        <taxon>Lycopodiopsida</taxon>
        <taxon>Selaginellales</taxon>
        <taxon>Selaginellaceae</taxon>
        <taxon>Selaginella</taxon>
    </lineage>
</organism>
<name>D8RI83_SELML</name>
<dbReference type="PANTHER" id="PTHR12300:SF176">
    <property type="entry name" value="HVA22-LIKE PROTEIN"/>
    <property type="match status" value="1"/>
</dbReference>
<accession>D8RI83</accession>
<dbReference type="Proteomes" id="UP000001514">
    <property type="component" value="Unassembled WGS sequence"/>
</dbReference>
<evidence type="ECO:0000256" key="2">
    <source>
        <dbReference type="SAM" id="MobiDB-lite"/>
    </source>
</evidence>
<dbReference type="PANTHER" id="PTHR12300">
    <property type="entry name" value="HVA22-LIKE PROTEINS"/>
    <property type="match status" value="1"/>
</dbReference>
<reference evidence="3 4" key="1">
    <citation type="journal article" date="2011" name="Science">
        <title>The Selaginella genome identifies genetic changes associated with the evolution of vascular plants.</title>
        <authorList>
            <person name="Banks J.A."/>
            <person name="Nishiyama T."/>
            <person name="Hasebe M."/>
            <person name="Bowman J.L."/>
            <person name="Gribskov M."/>
            <person name="dePamphilis C."/>
            <person name="Albert V.A."/>
            <person name="Aono N."/>
            <person name="Aoyama T."/>
            <person name="Ambrose B.A."/>
            <person name="Ashton N.W."/>
            <person name="Axtell M.J."/>
            <person name="Barker E."/>
            <person name="Barker M.S."/>
            <person name="Bennetzen J.L."/>
            <person name="Bonawitz N.D."/>
            <person name="Chapple C."/>
            <person name="Cheng C."/>
            <person name="Correa L.G."/>
            <person name="Dacre M."/>
            <person name="DeBarry J."/>
            <person name="Dreyer I."/>
            <person name="Elias M."/>
            <person name="Engstrom E.M."/>
            <person name="Estelle M."/>
            <person name="Feng L."/>
            <person name="Finet C."/>
            <person name="Floyd S.K."/>
            <person name="Frommer W.B."/>
            <person name="Fujita T."/>
            <person name="Gramzow L."/>
            <person name="Gutensohn M."/>
            <person name="Harholt J."/>
            <person name="Hattori M."/>
            <person name="Heyl A."/>
            <person name="Hirai T."/>
            <person name="Hiwatashi Y."/>
            <person name="Ishikawa M."/>
            <person name="Iwata M."/>
            <person name="Karol K.G."/>
            <person name="Koehler B."/>
            <person name="Kolukisaoglu U."/>
            <person name="Kubo M."/>
            <person name="Kurata T."/>
            <person name="Lalonde S."/>
            <person name="Li K."/>
            <person name="Li Y."/>
            <person name="Litt A."/>
            <person name="Lyons E."/>
            <person name="Manning G."/>
            <person name="Maruyama T."/>
            <person name="Michael T.P."/>
            <person name="Mikami K."/>
            <person name="Miyazaki S."/>
            <person name="Morinaga S."/>
            <person name="Murata T."/>
            <person name="Mueller-Roeber B."/>
            <person name="Nelson D.R."/>
            <person name="Obara M."/>
            <person name="Oguri Y."/>
            <person name="Olmstead R.G."/>
            <person name="Onodera N."/>
            <person name="Petersen B.L."/>
            <person name="Pils B."/>
            <person name="Prigge M."/>
            <person name="Rensing S.A."/>
            <person name="Riano-Pachon D.M."/>
            <person name="Roberts A.W."/>
            <person name="Sato Y."/>
            <person name="Scheller H.V."/>
            <person name="Schulz B."/>
            <person name="Schulz C."/>
            <person name="Shakirov E.V."/>
            <person name="Shibagaki N."/>
            <person name="Shinohara N."/>
            <person name="Shippen D.E."/>
            <person name="Soerensen I."/>
            <person name="Sotooka R."/>
            <person name="Sugimoto N."/>
            <person name="Sugita M."/>
            <person name="Sumikawa N."/>
            <person name="Tanurdzic M."/>
            <person name="Theissen G."/>
            <person name="Ulvskov P."/>
            <person name="Wakazuki S."/>
            <person name="Weng J.K."/>
            <person name="Willats W.W."/>
            <person name="Wipf D."/>
            <person name="Wolf P.G."/>
            <person name="Yang L."/>
            <person name="Zimmer A.D."/>
            <person name="Zhu Q."/>
            <person name="Mitros T."/>
            <person name="Hellsten U."/>
            <person name="Loque D."/>
            <person name="Otillar R."/>
            <person name="Salamov A."/>
            <person name="Schmutz J."/>
            <person name="Shapiro H."/>
            <person name="Lindquist E."/>
            <person name="Lucas S."/>
            <person name="Rokhsar D."/>
            <person name="Grigoriev I.V."/>
        </authorList>
    </citation>
    <scope>NUCLEOTIDE SEQUENCE [LARGE SCALE GENOMIC DNA]</scope>
</reference>
<dbReference type="EMBL" id="GL377580">
    <property type="protein sequence ID" value="EFJ28048.1"/>
    <property type="molecule type" value="Genomic_DNA"/>
</dbReference>
<comment type="similarity">
    <text evidence="1">Belongs to the DP1 family.</text>
</comment>
<dbReference type="FunCoup" id="D8RI83">
    <property type="interactions" value="770"/>
</dbReference>
<feature type="compositionally biased region" description="Basic and acidic residues" evidence="2">
    <location>
        <begin position="171"/>
        <end position="180"/>
    </location>
</feature>
<dbReference type="Gramene" id="EFJ28048">
    <property type="protein sequence ID" value="EFJ28048"/>
    <property type="gene ID" value="SELMODRAFT_171695"/>
</dbReference>
<proteinExistence type="inferred from homology"/>
<dbReference type="GO" id="GO:0016020">
    <property type="term" value="C:membrane"/>
    <property type="evidence" value="ECO:0007669"/>
    <property type="project" value="UniProtKB-SubCell"/>
</dbReference>
<evidence type="ECO:0000313" key="4">
    <source>
        <dbReference type="Proteomes" id="UP000001514"/>
    </source>
</evidence>
<dbReference type="InParanoid" id="D8RI83"/>
<dbReference type="AlphaFoldDB" id="D8RI83"/>
<sequence>MAFVGALGSELGLRLLLSPAGTNIVVRTASVGIGIGFPVYSTFKAIERKNQAEQEEWLVYWTVYGCFTVAEIFSDSLLSWCPFYYHAKLVFLVWLQFPHNYGARHVFKVFLKPLFVKHKPQLDRIVEGTRSDLDTFVKTTKERKEVQAIVHTTKNLALSAYHSLGDLIKGHNDNSSRGNDEDQTDQTWVHVRRDEDQDE</sequence>
<dbReference type="InterPro" id="IPR004345">
    <property type="entry name" value="TB2_DP1_HVA22"/>
</dbReference>
<feature type="region of interest" description="Disordered" evidence="2">
    <location>
        <begin position="171"/>
        <end position="199"/>
    </location>
</feature>
<gene>
    <name evidence="3" type="ORF">SELMODRAFT_171695</name>
</gene>
<dbReference type="KEGG" id="smo:SELMODRAFT_171695"/>
<dbReference type="HOGENOM" id="CLU_028431_4_1_1"/>
<dbReference type="OMA" id="HGQRQAS"/>
<evidence type="ECO:0000256" key="1">
    <source>
        <dbReference type="RuleBase" id="RU362006"/>
    </source>
</evidence>
<dbReference type="eggNOG" id="KOG1725">
    <property type="taxonomic scope" value="Eukaryota"/>
</dbReference>
<dbReference type="OrthoDB" id="10009287at2759"/>
<protein>
    <recommendedName>
        <fullName evidence="1">HVA22-like protein</fullName>
    </recommendedName>
</protein>
<comment type="subcellular location">
    <subcellularLocation>
        <location evidence="1">Membrane</location>
        <topology evidence="1">Multi-pass membrane protein</topology>
    </subcellularLocation>
</comment>